<dbReference type="GO" id="GO:0003676">
    <property type="term" value="F:nucleic acid binding"/>
    <property type="evidence" value="ECO:0007669"/>
    <property type="project" value="InterPro"/>
</dbReference>
<dbReference type="Proteomes" id="UP000887013">
    <property type="component" value="Unassembled WGS sequence"/>
</dbReference>
<evidence type="ECO:0008006" key="3">
    <source>
        <dbReference type="Google" id="ProtNLM"/>
    </source>
</evidence>
<organism evidence="1 2">
    <name type="scientific">Nephila pilipes</name>
    <name type="common">Giant wood spider</name>
    <name type="synonym">Nephila maculata</name>
    <dbReference type="NCBI Taxonomy" id="299642"/>
    <lineage>
        <taxon>Eukaryota</taxon>
        <taxon>Metazoa</taxon>
        <taxon>Ecdysozoa</taxon>
        <taxon>Arthropoda</taxon>
        <taxon>Chelicerata</taxon>
        <taxon>Arachnida</taxon>
        <taxon>Araneae</taxon>
        <taxon>Araneomorphae</taxon>
        <taxon>Entelegynae</taxon>
        <taxon>Araneoidea</taxon>
        <taxon>Nephilidae</taxon>
        <taxon>Nephila</taxon>
    </lineage>
</organism>
<gene>
    <name evidence="1" type="ORF">NPIL_639951</name>
</gene>
<keyword evidence="2" id="KW-1185">Reference proteome</keyword>
<dbReference type="EMBL" id="BMAW01106209">
    <property type="protein sequence ID" value="GFT23201.1"/>
    <property type="molecule type" value="Genomic_DNA"/>
</dbReference>
<proteinExistence type="predicted"/>
<name>A0A8X6NM72_NEPPI</name>
<dbReference type="OrthoDB" id="6437576at2759"/>
<evidence type="ECO:0000313" key="1">
    <source>
        <dbReference type="EMBL" id="GFT23201.1"/>
    </source>
</evidence>
<accession>A0A8X6NM72</accession>
<comment type="caution">
    <text evidence="1">The sequence shown here is derived from an EMBL/GenBank/DDBJ whole genome shotgun (WGS) entry which is preliminary data.</text>
</comment>
<dbReference type="AlphaFoldDB" id="A0A8X6NM72"/>
<reference evidence="1" key="1">
    <citation type="submission" date="2020-08" db="EMBL/GenBank/DDBJ databases">
        <title>Multicomponent nature underlies the extraordinary mechanical properties of spider dragline silk.</title>
        <authorList>
            <person name="Kono N."/>
            <person name="Nakamura H."/>
            <person name="Mori M."/>
            <person name="Yoshida Y."/>
            <person name="Ohtoshi R."/>
            <person name="Malay A.D."/>
            <person name="Moran D.A.P."/>
            <person name="Tomita M."/>
            <person name="Numata K."/>
            <person name="Arakawa K."/>
        </authorList>
    </citation>
    <scope>NUCLEOTIDE SEQUENCE</scope>
</reference>
<dbReference type="InterPro" id="IPR036397">
    <property type="entry name" value="RNaseH_sf"/>
</dbReference>
<protein>
    <recommendedName>
        <fullName evidence="3">RNase H type-1 domain-containing protein</fullName>
    </recommendedName>
</protein>
<dbReference type="Gene3D" id="3.30.420.10">
    <property type="entry name" value="Ribonuclease H-like superfamily/Ribonuclease H"/>
    <property type="match status" value="1"/>
</dbReference>
<evidence type="ECO:0000313" key="2">
    <source>
        <dbReference type="Proteomes" id="UP000887013"/>
    </source>
</evidence>
<sequence>MAFTYTDGSSDKFLNRRGAGDFFTYPDRKIHKNRINTGMTAFNFTSESSAIREVFTIYLTDLLMVDSTEGLKVFSDSNSAIQAIKKEKLTSPLL</sequence>